<keyword evidence="1" id="KW-0863">Zinc-finger</keyword>
<dbReference type="GO" id="GO:0003964">
    <property type="term" value="F:RNA-directed DNA polymerase activity"/>
    <property type="evidence" value="ECO:0007669"/>
    <property type="project" value="UniProtKB-KW"/>
</dbReference>
<dbReference type="InterPro" id="IPR002156">
    <property type="entry name" value="RNaseH_domain"/>
</dbReference>
<dbReference type="Pfam" id="PF14111">
    <property type="entry name" value="DUF4283"/>
    <property type="match status" value="1"/>
</dbReference>
<dbReference type="InterPro" id="IPR000477">
    <property type="entry name" value="RT_dom"/>
</dbReference>
<dbReference type="InterPro" id="IPR025558">
    <property type="entry name" value="DUF4283"/>
</dbReference>
<organism evidence="5 6">
    <name type="scientific">Corchorus capsularis</name>
    <name type="common">Jute</name>
    <dbReference type="NCBI Taxonomy" id="210143"/>
    <lineage>
        <taxon>Eukaryota</taxon>
        <taxon>Viridiplantae</taxon>
        <taxon>Streptophyta</taxon>
        <taxon>Embryophyta</taxon>
        <taxon>Tracheophyta</taxon>
        <taxon>Spermatophyta</taxon>
        <taxon>Magnoliopsida</taxon>
        <taxon>eudicotyledons</taxon>
        <taxon>Gunneridae</taxon>
        <taxon>Pentapetalae</taxon>
        <taxon>rosids</taxon>
        <taxon>malvids</taxon>
        <taxon>Malvales</taxon>
        <taxon>Malvaceae</taxon>
        <taxon>Grewioideae</taxon>
        <taxon>Apeibeae</taxon>
        <taxon>Corchorus</taxon>
    </lineage>
</organism>
<protein>
    <submittedName>
        <fullName evidence="5">Reverse transcriptase</fullName>
    </submittedName>
</protein>
<comment type="caution">
    <text evidence="5">The sequence shown here is derived from an EMBL/GenBank/DDBJ whole genome shotgun (WGS) entry which is preliminary data.</text>
</comment>
<dbReference type="InterPro" id="IPR012337">
    <property type="entry name" value="RNaseH-like_sf"/>
</dbReference>
<evidence type="ECO:0000256" key="2">
    <source>
        <dbReference type="SAM" id="MobiDB-lite"/>
    </source>
</evidence>
<dbReference type="InterPro" id="IPR052343">
    <property type="entry name" value="Retrotransposon-Effector_Assoc"/>
</dbReference>
<dbReference type="Proteomes" id="UP000188268">
    <property type="component" value="Unassembled WGS sequence"/>
</dbReference>
<dbReference type="STRING" id="210143.A0A1R3J1H5"/>
<dbReference type="OrthoDB" id="850069at2759"/>
<feature type="domain" description="CCHC-type" evidence="3">
    <location>
        <begin position="147"/>
        <end position="162"/>
    </location>
</feature>
<dbReference type="CDD" id="cd01650">
    <property type="entry name" value="RT_nLTR_like"/>
    <property type="match status" value="1"/>
</dbReference>
<dbReference type="PROSITE" id="PS50878">
    <property type="entry name" value="RT_POL"/>
    <property type="match status" value="1"/>
</dbReference>
<dbReference type="GO" id="GO:0004523">
    <property type="term" value="F:RNA-DNA hybrid ribonuclease activity"/>
    <property type="evidence" value="ECO:0007669"/>
    <property type="project" value="InterPro"/>
</dbReference>
<dbReference type="PROSITE" id="PS50158">
    <property type="entry name" value="ZF_CCHC"/>
    <property type="match status" value="1"/>
</dbReference>
<proteinExistence type="predicted"/>
<dbReference type="InterPro" id="IPR025836">
    <property type="entry name" value="Zn_knuckle_CX2CX4HX4C"/>
</dbReference>
<dbReference type="InterPro" id="IPR036691">
    <property type="entry name" value="Endo/exonu/phosph_ase_sf"/>
</dbReference>
<dbReference type="InterPro" id="IPR043502">
    <property type="entry name" value="DNA/RNA_pol_sf"/>
</dbReference>
<dbReference type="Pfam" id="PF13966">
    <property type="entry name" value="zf-RVT"/>
    <property type="match status" value="1"/>
</dbReference>
<keyword evidence="5" id="KW-0695">RNA-directed DNA polymerase</keyword>
<dbReference type="SUPFAM" id="SSF53098">
    <property type="entry name" value="Ribonuclease H-like"/>
    <property type="match status" value="1"/>
</dbReference>
<evidence type="ECO:0000259" key="4">
    <source>
        <dbReference type="PROSITE" id="PS50878"/>
    </source>
</evidence>
<dbReference type="Gramene" id="OMO88682">
    <property type="protein sequence ID" value="OMO88682"/>
    <property type="gene ID" value="CCACVL1_08263"/>
</dbReference>
<name>A0A1R3J1H5_COCAP</name>
<dbReference type="Gene3D" id="3.30.420.10">
    <property type="entry name" value="Ribonuclease H-like superfamily/Ribonuclease H"/>
    <property type="match status" value="1"/>
</dbReference>
<feature type="region of interest" description="Disordered" evidence="2">
    <location>
        <begin position="164"/>
        <end position="200"/>
    </location>
</feature>
<gene>
    <name evidence="5" type="ORF">CCACVL1_08263</name>
</gene>
<keyword evidence="5" id="KW-0548">Nucleotidyltransferase</keyword>
<dbReference type="InterPro" id="IPR001878">
    <property type="entry name" value="Znf_CCHC"/>
</dbReference>
<feature type="compositionally biased region" description="Polar residues" evidence="2">
    <location>
        <begin position="244"/>
        <end position="253"/>
    </location>
</feature>
<accession>A0A1R3J1H5</accession>
<keyword evidence="1" id="KW-0479">Metal-binding</keyword>
<dbReference type="PANTHER" id="PTHR46890:SF48">
    <property type="entry name" value="RNA-DIRECTED DNA POLYMERASE"/>
    <property type="match status" value="1"/>
</dbReference>
<dbReference type="InterPro" id="IPR044730">
    <property type="entry name" value="RNase_H-like_dom_plant"/>
</dbReference>
<dbReference type="CDD" id="cd06222">
    <property type="entry name" value="RNase_H_like"/>
    <property type="match status" value="1"/>
</dbReference>
<dbReference type="GO" id="GO:0008270">
    <property type="term" value="F:zinc ion binding"/>
    <property type="evidence" value="ECO:0007669"/>
    <property type="project" value="UniProtKB-KW"/>
</dbReference>
<feature type="domain" description="Reverse transcriptase" evidence="4">
    <location>
        <begin position="821"/>
        <end position="1091"/>
    </location>
</feature>
<evidence type="ECO:0000256" key="1">
    <source>
        <dbReference type="PROSITE-ProRule" id="PRU00047"/>
    </source>
</evidence>
<evidence type="ECO:0000259" key="3">
    <source>
        <dbReference type="PROSITE" id="PS50158"/>
    </source>
</evidence>
<feature type="region of interest" description="Disordered" evidence="2">
    <location>
        <begin position="242"/>
        <end position="267"/>
    </location>
</feature>
<keyword evidence="5" id="KW-0808">Transferase</keyword>
<evidence type="ECO:0000313" key="5">
    <source>
        <dbReference type="EMBL" id="OMO88682.1"/>
    </source>
</evidence>
<dbReference type="EMBL" id="AWWV01008947">
    <property type="protein sequence ID" value="OMO88682.1"/>
    <property type="molecule type" value="Genomic_DNA"/>
</dbReference>
<dbReference type="SUPFAM" id="SSF56672">
    <property type="entry name" value="DNA/RNA polymerases"/>
    <property type="match status" value="1"/>
</dbReference>
<dbReference type="PANTHER" id="PTHR46890">
    <property type="entry name" value="NON-LTR RETROLELEMENT REVERSE TRANSCRIPTASE-LIKE PROTEIN-RELATED"/>
    <property type="match status" value="1"/>
</dbReference>
<keyword evidence="6" id="KW-1185">Reference proteome</keyword>
<dbReference type="GO" id="GO:0003676">
    <property type="term" value="F:nucleic acid binding"/>
    <property type="evidence" value="ECO:0007669"/>
    <property type="project" value="InterPro"/>
</dbReference>
<dbReference type="Pfam" id="PF00078">
    <property type="entry name" value="RVT_1"/>
    <property type="match status" value="1"/>
</dbReference>
<dbReference type="Pfam" id="PF13456">
    <property type="entry name" value="RVT_3"/>
    <property type="match status" value="1"/>
</dbReference>
<evidence type="ECO:0000313" key="6">
    <source>
        <dbReference type="Proteomes" id="UP000188268"/>
    </source>
</evidence>
<dbReference type="Gene3D" id="3.60.10.10">
    <property type="entry name" value="Endonuclease/exonuclease/phosphatase"/>
    <property type="match status" value="1"/>
</dbReference>
<sequence length="1626" mass="182941">MEELTLDLVAKPPSKDAAHRFMAIGKVIAEKSLNRGTVKSIIRNIWPERTVPLIGDVATNVYSLTFTSQREMEEAIGENPWSIMGYCFNIKVWPPELSASEVDMSELSPAESGVKEKEPLVPGFWVPRDSGRRLWAEVKYEKLSDLCFNCGMLGHSNRFCKQPENPDSRYGPNLRAPPARKLLSPGRQRSNSWGGRSDRIQGGVEIPRVARALNFDKAREAGNRGEILLENNQETVSEKVGGVSANQEGLTQNPREDHSGRPMPSQQKGKEIIFKDIGEIFFTSIEHATAENIVGPISLRAESSGPSVVGSAVQEWQVHNEPTIPANRETHNQAFSGPIITEIEDGADLESAGVPELPFPESDYHVEMDSDDLPEASRASYNEVYRAPGSTQFISRRGSTLSPSRVIRTVLNLSNVFRCLNLKISAYDEEGWGGDIKRGRFTPLLLEVAGQTEITSPCIPPPCVGRRRKGKSVGRVWLSYNSHSATMIGLVWNYQGIGPALTMNVLKQLVSKIGPTIIFLSETKNKSEKLEVLRRKLGYNNAKYVEPVGKSGVDFDERRRLYERITDIVHIGELPIVCCGDFNDILCQEEKSGGNLKAKRKIDCFKDFVHGCNFIDMGFKGQQYAWFYRIGSDHSPILLDTCYSEEKAMRSFKFEAMWLESPDCEDVVKRGWSVPFEGSGCYQLVNKLKKSKNELIAWSKKAFPNNRKVIDELMTELVHLQNQKVEEQDVLAVQETMMKLKEAWDREEKGGRLGTVLDHIPTLVMEDMNQSLTKPFGSEEIREAAFQLGAHKAPGPDGFNGIFFQEFWDIVGETVTKATLGFFNGGFMLRELNSTCIVLIPKVNSPVEVTQYRPISLCNYAYKVISRVLVNRLKEWLPNLITENQNAFVAERQIHDNILIAQEVFHYIKLKNKEKKSVLALKLYMNKAYDRVEWDFLEAVMKKLGFCNQWVNWIMQCVSTVSYRLIINGKPYDVIQPSRGLRQGYPLSPYLFLFVADALSRMVQVVADNKELRGIKLSRECHVLTHILFADDSLFFLEAEGGSCRKMADIIESYGNASGQKVNFSKSSVIFSFKATDQVKADVANWLGIIKADNPGTYLGIPSLWGKTRREVMVVMRDRILNRLQGWKQKLLSQGGREILIKAVISAMPTYMMAIFKVGGFFKINMLSGPGCLKVGDGCDINIWRDRWIPLSDSGRVTTTQPIESAVPQRVVDIIDKESRSWKLDEISHLVSETTVEEVHKVPLSRSCMKDKLIWPKEKNGTYTVKSGYYTKKSSIPMRPQYSSSSSHVVDKKAWRFIWNVKAPPRVKHFLWRACVNGLATKLALKQRRIGHDATCPICHEMDQSVEHILLQCPWVETVWFGVLGLKVDRGSITSLDDWFLAVVSNMKGTREEIDQLGTKIAFTMWVIWKCRCENVFQNRVVDPFQCVQRSQNAIWNFIKTKTECASNKRKTCNASRVPEVWSPPNPHFLKFNCDGSFAVEGGKASIAVVVCNGDNGVLDGLAESTMANSALETEAKALLAAVKLVKSSNTHNAILEIDSEKFMGALSSVKKCRWEINTIIQDIRSLMCDSGTMKISLVRRTANSAADWVAKSVRLGECPDGWVLQPPLPLLHIYNKDIIPAPPDV</sequence>
<reference evidence="5 6" key="1">
    <citation type="submission" date="2013-09" db="EMBL/GenBank/DDBJ databases">
        <title>Corchorus capsularis genome sequencing.</title>
        <authorList>
            <person name="Alam M."/>
            <person name="Haque M.S."/>
            <person name="Islam M.S."/>
            <person name="Emdad E.M."/>
            <person name="Islam M.M."/>
            <person name="Ahmed B."/>
            <person name="Halim A."/>
            <person name="Hossen Q.M.M."/>
            <person name="Hossain M.Z."/>
            <person name="Ahmed R."/>
            <person name="Khan M.M."/>
            <person name="Islam R."/>
            <person name="Rashid M.M."/>
            <person name="Khan S.A."/>
            <person name="Rahman M.S."/>
            <person name="Alam M."/>
        </authorList>
    </citation>
    <scope>NUCLEOTIDE SEQUENCE [LARGE SCALE GENOMIC DNA]</scope>
    <source>
        <strain evidence="6">cv. CVL-1</strain>
        <tissue evidence="5">Whole seedling</tissue>
    </source>
</reference>
<dbReference type="SUPFAM" id="SSF56219">
    <property type="entry name" value="DNase I-like"/>
    <property type="match status" value="1"/>
</dbReference>
<dbReference type="InterPro" id="IPR026960">
    <property type="entry name" value="RVT-Znf"/>
</dbReference>
<keyword evidence="1" id="KW-0862">Zinc</keyword>
<dbReference type="InterPro" id="IPR036397">
    <property type="entry name" value="RNaseH_sf"/>
</dbReference>
<dbReference type="Pfam" id="PF14392">
    <property type="entry name" value="zf-CCHC_4"/>
    <property type="match status" value="1"/>
</dbReference>